<protein>
    <recommendedName>
        <fullName evidence="7">Gamma-glutamyl phosphate reductase</fullName>
        <shortName evidence="7">GPR</shortName>
        <ecNumber evidence="7">1.2.1.41</ecNumber>
    </recommendedName>
    <alternativeName>
        <fullName evidence="7">Glutamate-5-semialdehyde dehydrogenase</fullName>
    </alternativeName>
    <alternativeName>
        <fullName evidence="7">Glutamyl-gamma-semialdehyde dehydrogenase</fullName>
        <shortName evidence="7">GSA dehydrogenase</shortName>
    </alternativeName>
</protein>
<comment type="caution">
    <text evidence="9">The sequence shown here is derived from an EMBL/GenBank/DDBJ whole genome shotgun (WGS) entry which is preliminary data.</text>
</comment>
<dbReference type="GO" id="GO:0050661">
    <property type="term" value="F:NADP binding"/>
    <property type="evidence" value="ECO:0007669"/>
    <property type="project" value="InterPro"/>
</dbReference>
<dbReference type="PIRSF" id="PIRSF000151">
    <property type="entry name" value="GPR"/>
    <property type="match status" value="1"/>
</dbReference>
<keyword evidence="7" id="KW-0963">Cytoplasm</keyword>
<keyword evidence="3 7" id="KW-0641">Proline biosynthesis</keyword>
<dbReference type="UniPathway" id="UPA00098">
    <property type="reaction ID" value="UER00360"/>
</dbReference>
<dbReference type="Proteomes" id="UP000309174">
    <property type="component" value="Unassembled WGS sequence"/>
</dbReference>
<dbReference type="InterPro" id="IPR012134">
    <property type="entry name" value="Glu-5-SA_DH"/>
</dbReference>
<dbReference type="InterPro" id="IPR016162">
    <property type="entry name" value="Ald_DH_N"/>
</dbReference>
<dbReference type="SUPFAM" id="SSF53720">
    <property type="entry name" value="ALDH-like"/>
    <property type="match status" value="1"/>
</dbReference>
<comment type="catalytic activity">
    <reaction evidence="6 7">
        <text>L-glutamate 5-semialdehyde + phosphate + NADP(+) = L-glutamyl 5-phosphate + NADPH + H(+)</text>
        <dbReference type="Rhea" id="RHEA:19541"/>
        <dbReference type="ChEBI" id="CHEBI:15378"/>
        <dbReference type="ChEBI" id="CHEBI:43474"/>
        <dbReference type="ChEBI" id="CHEBI:57783"/>
        <dbReference type="ChEBI" id="CHEBI:58066"/>
        <dbReference type="ChEBI" id="CHEBI:58274"/>
        <dbReference type="ChEBI" id="CHEBI:58349"/>
        <dbReference type="EC" id="1.2.1.41"/>
    </reaction>
</comment>
<evidence type="ECO:0000256" key="2">
    <source>
        <dbReference type="ARBA" id="ARBA00022605"/>
    </source>
</evidence>
<evidence type="ECO:0000256" key="5">
    <source>
        <dbReference type="ARBA" id="ARBA00023002"/>
    </source>
</evidence>
<proteinExistence type="inferred from homology"/>
<dbReference type="Gene3D" id="3.40.605.10">
    <property type="entry name" value="Aldehyde Dehydrogenase, Chain A, domain 1"/>
    <property type="match status" value="1"/>
</dbReference>
<keyword evidence="4 7" id="KW-0521">NADP</keyword>
<dbReference type="NCBIfam" id="TIGR00407">
    <property type="entry name" value="proA"/>
    <property type="match status" value="1"/>
</dbReference>
<keyword evidence="5 7" id="KW-0560">Oxidoreductase</keyword>
<evidence type="ECO:0000256" key="6">
    <source>
        <dbReference type="ARBA" id="ARBA00049024"/>
    </source>
</evidence>
<gene>
    <name evidence="7" type="primary">proA</name>
    <name evidence="9" type="ORF">ETD83_28830</name>
</gene>
<dbReference type="PANTHER" id="PTHR11063:SF8">
    <property type="entry name" value="DELTA-1-PYRROLINE-5-CARBOXYLATE SYNTHASE"/>
    <property type="match status" value="1"/>
</dbReference>
<feature type="domain" description="Aldehyde dehydrogenase" evidence="8">
    <location>
        <begin position="4"/>
        <end position="285"/>
    </location>
</feature>
<evidence type="ECO:0000313" key="9">
    <source>
        <dbReference type="EMBL" id="TMQ91894.1"/>
    </source>
</evidence>
<dbReference type="InterPro" id="IPR020593">
    <property type="entry name" value="G-glutamylP_reductase_CS"/>
</dbReference>
<dbReference type="EC" id="1.2.1.41" evidence="7"/>
<dbReference type="Pfam" id="PF00171">
    <property type="entry name" value="Aldedh"/>
    <property type="match status" value="1"/>
</dbReference>
<reference evidence="9 10" key="1">
    <citation type="submission" date="2019-05" db="EMBL/GenBank/DDBJ databases">
        <title>Draft genome sequence of Actinomadura sp. 14C53.</title>
        <authorList>
            <person name="Saricaoglu S."/>
            <person name="Isik K."/>
        </authorList>
    </citation>
    <scope>NUCLEOTIDE SEQUENCE [LARGE SCALE GENOMIC DNA]</scope>
    <source>
        <strain evidence="9 10">14C53</strain>
    </source>
</reference>
<evidence type="ECO:0000256" key="4">
    <source>
        <dbReference type="ARBA" id="ARBA00022857"/>
    </source>
</evidence>
<evidence type="ECO:0000256" key="1">
    <source>
        <dbReference type="ARBA" id="ARBA00004985"/>
    </source>
</evidence>
<dbReference type="HAMAP" id="MF_00412">
    <property type="entry name" value="ProA"/>
    <property type="match status" value="1"/>
</dbReference>
<dbReference type="InterPro" id="IPR015590">
    <property type="entry name" value="Aldehyde_DH_dom"/>
</dbReference>
<dbReference type="Gene3D" id="3.40.309.10">
    <property type="entry name" value="Aldehyde Dehydrogenase, Chain A, domain 2"/>
    <property type="match status" value="1"/>
</dbReference>
<dbReference type="GO" id="GO:0055129">
    <property type="term" value="P:L-proline biosynthetic process"/>
    <property type="evidence" value="ECO:0007669"/>
    <property type="project" value="UniProtKB-UniRule"/>
</dbReference>
<comment type="function">
    <text evidence="7">Catalyzes the NADPH-dependent reduction of L-glutamate 5-phosphate into L-glutamate 5-semialdehyde and phosphate. The product spontaneously undergoes cyclization to form 1-pyrroline-5-carboxylate.</text>
</comment>
<dbReference type="NCBIfam" id="NF001221">
    <property type="entry name" value="PRK00197.1"/>
    <property type="match status" value="1"/>
</dbReference>
<dbReference type="PROSITE" id="PS01223">
    <property type="entry name" value="PROA"/>
    <property type="match status" value="1"/>
</dbReference>
<dbReference type="PANTHER" id="PTHR11063">
    <property type="entry name" value="GLUTAMATE SEMIALDEHYDE DEHYDROGENASE"/>
    <property type="match status" value="1"/>
</dbReference>
<comment type="pathway">
    <text evidence="1 7">Amino-acid biosynthesis; L-proline biosynthesis; L-glutamate 5-semialdehyde from L-glutamate: step 2/2.</text>
</comment>
<dbReference type="FunFam" id="3.40.309.10:FF:000006">
    <property type="entry name" value="Gamma-glutamyl phosphate reductase"/>
    <property type="match status" value="1"/>
</dbReference>
<dbReference type="GO" id="GO:0005737">
    <property type="term" value="C:cytoplasm"/>
    <property type="evidence" value="ECO:0007669"/>
    <property type="project" value="UniProtKB-SubCell"/>
</dbReference>
<dbReference type="RefSeq" id="WP_138648358.1">
    <property type="nucleotide sequence ID" value="NZ_VCKW01000183.1"/>
</dbReference>
<comment type="subcellular location">
    <subcellularLocation>
        <location evidence="7">Cytoplasm</location>
    </subcellularLocation>
</comment>
<accession>A0A5C4J4T8</accession>
<keyword evidence="2 7" id="KW-0028">Amino-acid biosynthesis</keyword>
<dbReference type="OrthoDB" id="9809970at2"/>
<name>A0A5C4J4T8_9ACTN</name>
<dbReference type="CDD" id="cd07079">
    <property type="entry name" value="ALDH_F18-19_ProA-GPR"/>
    <property type="match status" value="1"/>
</dbReference>
<keyword evidence="10" id="KW-1185">Reference proteome</keyword>
<comment type="similarity">
    <text evidence="7">Belongs to the gamma-glutamyl phosphate reductase family.</text>
</comment>
<dbReference type="InterPro" id="IPR016161">
    <property type="entry name" value="Ald_DH/histidinol_DH"/>
</dbReference>
<dbReference type="InterPro" id="IPR016163">
    <property type="entry name" value="Ald_DH_C"/>
</dbReference>
<evidence type="ECO:0000313" key="10">
    <source>
        <dbReference type="Proteomes" id="UP000309174"/>
    </source>
</evidence>
<sequence>MSEADEFVRVARRAGEAAAGLAPLPRAAKDAALHRIADALVAAAPEIVEANAADVARARENGTSEYMIDRLSLSEGRIAAIADAVRKVAALPDPVGESVRGSVLPNGLELRQVRVPLGVVGMIYEGRPNVTVDAAALCLKSGNAALLRGSSSAHDSNTALVRVMQRALAETEVPADAVQLVPGTSRESVKHLMRARGLVDVLIPRGGASLINSVVEESMVPVIETGVGNCAVYVDAAADVDMAVEILLNAKTQRPSVCNAAETFLVHADVADAFVPRALGALRKAGVTVHGDDRIRSYAGGDGVVEATEDDWHAEYLSLDIAARVVDSLDDAVAHIREYGSGHTEAIVTTSQPAAKRFVALVDSAAVMVNASTRFTDGEEFGFGAEIGISTQKLHARGPMGLPELTSTKYVVTGEGHLRG</sequence>
<dbReference type="AlphaFoldDB" id="A0A5C4J4T8"/>
<evidence type="ECO:0000256" key="3">
    <source>
        <dbReference type="ARBA" id="ARBA00022650"/>
    </source>
</evidence>
<organism evidence="9 10">
    <name type="scientific">Actinomadura soli</name>
    <dbReference type="NCBI Taxonomy" id="2508997"/>
    <lineage>
        <taxon>Bacteria</taxon>
        <taxon>Bacillati</taxon>
        <taxon>Actinomycetota</taxon>
        <taxon>Actinomycetes</taxon>
        <taxon>Streptosporangiales</taxon>
        <taxon>Thermomonosporaceae</taxon>
        <taxon>Actinomadura</taxon>
    </lineage>
</organism>
<evidence type="ECO:0000259" key="8">
    <source>
        <dbReference type="Pfam" id="PF00171"/>
    </source>
</evidence>
<dbReference type="EMBL" id="VCKW01000183">
    <property type="protein sequence ID" value="TMQ91894.1"/>
    <property type="molecule type" value="Genomic_DNA"/>
</dbReference>
<dbReference type="InterPro" id="IPR000965">
    <property type="entry name" value="GPR_dom"/>
</dbReference>
<evidence type="ECO:0000256" key="7">
    <source>
        <dbReference type="HAMAP-Rule" id="MF_00412"/>
    </source>
</evidence>
<dbReference type="GO" id="GO:0004350">
    <property type="term" value="F:glutamate-5-semialdehyde dehydrogenase activity"/>
    <property type="evidence" value="ECO:0007669"/>
    <property type="project" value="UniProtKB-UniRule"/>
</dbReference>